<dbReference type="EMBL" id="BMCG01000003">
    <property type="protein sequence ID" value="GGC06381.1"/>
    <property type="molecule type" value="Genomic_DNA"/>
</dbReference>
<keyword evidence="3" id="KW-1185">Reference proteome</keyword>
<gene>
    <name evidence="2" type="ORF">GCM10007205_14450</name>
</gene>
<dbReference type="SUPFAM" id="SSF110997">
    <property type="entry name" value="Sporulation related repeat"/>
    <property type="match status" value="1"/>
</dbReference>
<dbReference type="RefSeq" id="WP_188395559.1">
    <property type="nucleotide sequence ID" value="NZ_BMCG01000003.1"/>
</dbReference>
<name>A0A8J2XZ62_9BURK</name>
<reference evidence="2" key="2">
    <citation type="submission" date="2020-09" db="EMBL/GenBank/DDBJ databases">
        <authorList>
            <person name="Sun Q."/>
            <person name="Sedlacek I."/>
        </authorList>
    </citation>
    <scope>NUCLEOTIDE SEQUENCE</scope>
    <source>
        <strain evidence="2">CCM 7086</strain>
    </source>
</reference>
<proteinExistence type="predicted"/>
<dbReference type="InterPro" id="IPR007730">
    <property type="entry name" value="SPOR-like_dom"/>
</dbReference>
<comment type="caution">
    <text evidence="2">The sequence shown here is derived from an EMBL/GenBank/DDBJ whole genome shotgun (WGS) entry which is preliminary data.</text>
</comment>
<evidence type="ECO:0000259" key="1">
    <source>
        <dbReference type="Pfam" id="PF05036"/>
    </source>
</evidence>
<evidence type="ECO:0000313" key="2">
    <source>
        <dbReference type="EMBL" id="GGC06381.1"/>
    </source>
</evidence>
<feature type="domain" description="SPOR" evidence="1">
    <location>
        <begin position="115"/>
        <end position="183"/>
    </location>
</feature>
<organism evidence="2 3">
    <name type="scientific">Oxalicibacterium flavum</name>
    <dbReference type="NCBI Taxonomy" id="179467"/>
    <lineage>
        <taxon>Bacteria</taxon>
        <taxon>Pseudomonadati</taxon>
        <taxon>Pseudomonadota</taxon>
        <taxon>Betaproteobacteria</taxon>
        <taxon>Burkholderiales</taxon>
        <taxon>Oxalobacteraceae</taxon>
        <taxon>Oxalicibacterium</taxon>
    </lineage>
</organism>
<dbReference type="Proteomes" id="UP000620266">
    <property type="component" value="Unassembled WGS sequence"/>
</dbReference>
<reference evidence="2" key="1">
    <citation type="journal article" date="2014" name="Int. J. Syst. Evol. Microbiol.">
        <title>Complete genome sequence of Corynebacterium casei LMG S-19264T (=DSM 44701T), isolated from a smear-ripened cheese.</title>
        <authorList>
            <consortium name="US DOE Joint Genome Institute (JGI-PGF)"/>
            <person name="Walter F."/>
            <person name="Albersmeier A."/>
            <person name="Kalinowski J."/>
            <person name="Ruckert C."/>
        </authorList>
    </citation>
    <scope>NUCLEOTIDE SEQUENCE</scope>
    <source>
        <strain evidence="2">CCM 7086</strain>
    </source>
</reference>
<dbReference type="GO" id="GO:0042834">
    <property type="term" value="F:peptidoglycan binding"/>
    <property type="evidence" value="ECO:0007669"/>
    <property type="project" value="InterPro"/>
</dbReference>
<dbReference type="InterPro" id="IPR036680">
    <property type="entry name" value="SPOR-like_sf"/>
</dbReference>
<dbReference type="Pfam" id="PF05036">
    <property type="entry name" value="SPOR"/>
    <property type="match status" value="1"/>
</dbReference>
<dbReference type="Gene3D" id="3.30.70.1070">
    <property type="entry name" value="Sporulation related repeat"/>
    <property type="match status" value="1"/>
</dbReference>
<sequence length="226" mass="24801">MLKILFGILIVINGALLSYQQGWLDVLLPVSHEPSRLAAQLHPERLKLIAPEQADETGTPTTSEAPPRAAPAPAVAACLELGNFEMAEAQRFEAQLASLGLGERLQRRMVQENVRHIVYIPPLGNKEAADRKGAELAALGVRDYFVIQDSSPLQWGISLGIFRTEESARNHLQALTAQGVRSARVGTHGLGGNRVAFQLRGIDAATRESIDRIREAFPRQQWRDCA</sequence>
<accession>A0A8J2XZ62</accession>
<evidence type="ECO:0000313" key="3">
    <source>
        <dbReference type="Proteomes" id="UP000620266"/>
    </source>
</evidence>
<dbReference type="AlphaFoldDB" id="A0A8J2XZ62"/>
<protein>
    <recommendedName>
        <fullName evidence="1">SPOR domain-containing protein</fullName>
    </recommendedName>
</protein>